<feature type="transmembrane region" description="Helical" evidence="1">
    <location>
        <begin position="126"/>
        <end position="147"/>
    </location>
</feature>
<keyword evidence="3" id="KW-0012">Acyltransferase</keyword>
<protein>
    <submittedName>
        <fullName evidence="3">Acyltransferase</fullName>
    </submittedName>
</protein>
<accession>A0A4D7JY17</accession>
<reference evidence="3 4" key="1">
    <citation type="submission" date="2018-04" db="EMBL/GenBank/DDBJ databases">
        <title>Complete genome uncultured novel isolate.</title>
        <authorList>
            <person name="Merlino G."/>
        </authorList>
    </citation>
    <scope>NUCLEOTIDE SEQUENCE [LARGE SCALE GENOMIC DNA]</scope>
    <source>
        <strain evidence="4">R1DC9</strain>
    </source>
</reference>
<evidence type="ECO:0000256" key="1">
    <source>
        <dbReference type="SAM" id="Phobius"/>
    </source>
</evidence>
<feature type="domain" description="Acyltransferase 3" evidence="2">
    <location>
        <begin position="7"/>
        <end position="330"/>
    </location>
</feature>
<dbReference type="EMBL" id="CP028923">
    <property type="protein sequence ID" value="QCK17066.1"/>
    <property type="molecule type" value="Genomic_DNA"/>
</dbReference>
<evidence type="ECO:0000313" key="3">
    <source>
        <dbReference type="EMBL" id="QCK17066.1"/>
    </source>
</evidence>
<feature type="transmembrane region" description="Helical" evidence="1">
    <location>
        <begin position="95"/>
        <end position="114"/>
    </location>
</feature>
<feature type="transmembrane region" description="Helical" evidence="1">
    <location>
        <begin position="194"/>
        <end position="215"/>
    </location>
</feature>
<dbReference type="KEGG" id="fpf:DCC35_11350"/>
<keyword evidence="1" id="KW-0472">Membrane</keyword>
<dbReference type="OrthoDB" id="9809782at2"/>
<proteinExistence type="predicted"/>
<evidence type="ECO:0000259" key="2">
    <source>
        <dbReference type="Pfam" id="PF01757"/>
    </source>
</evidence>
<gene>
    <name evidence="3" type="ORF">DCC35_11350</name>
</gene>
<feature type="transmembrane region" description="Helical" evidence="1">
    <location>
        <begin position="167"/>
        <end position="188"/>
    </location>
</feature>
<dbReference type="Pfam" id="PF01757">
    <property type="entry name" value="Acyl_transf_3"/>
    <property type="match status" value="1"/>
</dbReference>
<feature type="transmembrane region" description="Helical" evidence="1">
    <location>
        <begin position="290"/>
        <end position="309"/>
    </location>
</feature>
<feature type="transmembrane region" description="Helical" evidence="1">
    <location>
        <begin position="227"/>
        <end position="246"/>
    </location>
</feature>
<name>A0A4D7JY17_9BACT</name>
<keyword evidence="1" id="KW-1133">Transmembrane helix</keyword>
<keyword evidence="3" id="KW-0808">Transferase</keyword>
<dbReference type="Proteomes" id="UP000298616">
    <property type="component" value="Chromosome"/>
</dbReference>
<dbReference type="PANTHER" id="PTHR36927">
    <property type="entry name" value="BLR4337 PROTEIN"/>
    <property type="match status" value="1"/>
</dbReference>
<feature type="transmembrane region" description="Helical" evidence="1">
    <location>
        <begin position="58"/>
        <end position="75"/>
    </location>
</feature>
<dbReference type="AlphaFoldDB" id="A0A4D7JY17"/>
<feature type="transmembrane region" description="Helical" evidence="1">
    <location>
        <begin position="252"/>
        <end position="269"/>
    </location>
</feature>
<sequence length="366" mass="43286">MITERRYDIDWLRVIAIGLLLIYHIAIIFQPWAMFIGFIRSNELMEELWVPMTMLNVWRIPLLFYVSGMGVYFAMRKRNWQTLFLERTRRILMPLIFGIIAIVPLHIYIFQRYYNLPLDYMPGPAHLWFLGNIFAYVLLLTPILFFLKKREKGTIHKKLQGLFNNPIGPLLISAFFVLEVILVKPVLFEMYAETWHGFFIGFLAFFFGYLFVYIGNRFWKTVLKWRWLYLAIAMVLYGVRLFVYNLNGLHELTAIESNCWILTVFGFGYKYLNKPGKILTYLSQASYPVYIIHMVLLYAGSALILPLAIPVYFKFILMVLFTGIGCYLIYEFIIRRVGFLRPLFGLKRQKTTKKKTTIRRKLAAQG</sequence>
<dbReference type="PANTHER" id="PTHR36927:SF3">
    <property type="entry name" value="GLUCANS BIOSYNTHESIS PROTEIN C"/>
    <property type="match status" value="1"/>
</dbReference>
<dbReference type="InterPro" id="IPR002656">
    <property type="entry name" value="Acyl_transf_3_dom"/>
</dbReference>
<dbReference type="InterPro" id="IPR050623">
    <property type="entry name" value="Glucan_succinyl_AcylTrfase"/>
</dbReference>
<keyword evidence="1" id="KW-0812">Transmembrane</keyword>
<evidence type="ECO:0000313" key="4">
    <source>
        <dbReference type="Proteomes" id="UP000298616"/>
    </source>
</evidence>
<dbReference type="GO" id="GO:0016747">
    <property type="term" value="F:acyltransferase activity, transferring groups other than amino-acyl groups"/>
    <property type="evidence" value="ECO:0007669"/>
    <property type="project" value="InterPro"/>
</dbReference>
<organism evidence="3 4">
    <name type="scientific">Mangrovivirga cuniculi</name>
    <dbReference type="NCBI Taxonomy" id="2715131"/>
    <lineage>
        <taxon>Bacteria</taxon>
        <taxon>Pseudomonadati</taxon>
        <taxon>Bacteroidota</taxon>
        <taxon>Cytophagia</taxon>
        <taxon>Cytophagales</taxon>
        <taxon>Mangrovivirgaceae</taxon>
        <taxon>Mangrovivirga</taxon>
    </lineage>
</organism>
<keyword evidence="4" id="KW-1185">Reference proteome</keyword>
<feature type="transmembrane region" description="Helical" evidence="1">
    <location>
        <begin position="315"/>
        <end position="334"/>
    </location>
</feature>
<feature type="transmembrane region" description="Helical" evidence="1">
    <location>
        <begin position="12"/>
        <end position="38"/>
    </location>
</feature>